<keyword evidence="1" id="KW-0732">Signal</keyword>
<gene>
    <name evidence="2" type="ORF">EY643_07865</name>
</gene>
<protein>
    <submittedName>
        <fullName evidence="2">DUF3604 domain-containing protein</fullName>
    </submittedName>
</protein>
<evidence type="ECO:0000256" key="1">
    <source>
        <dbReference type="SAM" id="SignalP"/>
    </source>
</evidence>
<proteinExistence type="predicted"/>
<dbReference type="KEGG" id="halc:EY643_07865"/>
<evidence type="ECO:0000313" key="3">
    <source>
        <dbReference type="Proteomes" id="UP000326287"/>
    </source>
</evidence>
<dbReference type="InterPro" id="IPR022028">
    <property type="entry name" value="DUF3604"/>
</dbReference>
<organism evidence="2 3">
    <name type="scientific">Halioglobus maricola</name>
    <dbReference type="NCBI Taxonomy" id="2601894"/>
    <lineage>
        <taxon>Bacteria</taxon>
        <taxon>Pseudomonadati</taxon>
        <taxon>Pseudomonadota</taxon>
        <taxon>Gammaproteobacteria</taxon>
        <taxon>Cellvibrionales</taxon>
        <taxon>Halieaceae</taxon>
        <taxon>Halioglobus</taxon>
    </lineage>
</organism>
<name>A0A5P9NIB9_9GAMM</name>
<dbReference type="Proteomes" id="UP000326287">
    <property type="component" value="Chromosome"/>
</dbReference>
<reference evidence="2 3" key="1">
    <citation type="submission" date="2019-02" db="EMBL/GenBank/DDBJ databases">
        <authorList>
            <person name="Li S.-H."/>
        </authorList>
    </citation>
    <scope>NUCLEOTIDE SEQUENCE [LARGE SCALE GENOMIC DNA]</scope>
    <source>
        <strain evidence="2 3">IMCC14385</strain>
    </source>
</reference>
<dbReference type="Gene3D" id="3.20.20.140">
    <property type="entry name" value="Metal-dependent hydrolases"/>
    <property type="match status" value="1"/>
</dbReference>
<dbReference type="AlphaFoldDB" id="A0A5P9NIB9"/>
<evidence type="ECO:0000313" key="2">
    <source>
        <dbReference type="EMBL" id="QFU75570.1"/>
    </source>
</evidence>
<accession>A0A5P9NIB9</accession>
<dbReference type="RefSeq" id="WP_152661677.1">
    <property type="nucleotide sequence ID" value="NZ_CP036422.1"/>
</dbReference>
<dbReference type="EMBL" id="CP036422">
    <property type="protein sequence ID" value="QFU75570.1"/>
    <property type="molecule type" value="Genomic_DNA"/>
</dbReference>
<keyword evidence="3" id="KW-1185">Reference proteome</keyword>
<feature type="chain" id="PRO_5025064770" evidence="1">
    <location>
        <begin position="23"/>
        <end position="626"/>
    </location>
</feature>
<dbReference type="OrthoDB" id="543560at2"/>
<feature type="signal peptide" evidence="1">
    <location>
        <begin position="1"/>
        <end position="22"/>
    </location>
</feature>
<sequence length="626" mass="68911">MKAIRILLCSVISLLLAGPVLAQESRQLLFGDTHLHTSYSMDAYLNGNNTADPDTAYRYARGLPVIHPYHRARVRIQTPLDFLVVSDHAEMMGVLRAIHTDSAELEDMGWWGNTKRWFALKGMIWAVESGDGGAVLNSFLPGKIDLAGKDPVEHASITRGVASPFGDTAAMETTAWHAVIDAAEAHNEPGVFTAITGWEWSSIPGGANLHRIVFTPDDADIARQFLPYGSDVSEYPQDLWQWLEDTQAATGARFIAMPHNSNVSKGFMYDRKTLTQEPITREYAARRLRWEPISEITQIKGDSETHPTLSPNDEFAEYETFAYNLQSEYQAYEAREGDYMRSALKTGLVLESETGVNPYQFGIIGSTDSHSGLASAEEANFWGKFAQDSVPERKLVGDLVGSNGSNGWSMSAAGLAAVWADENTRDGIFDAFQRKEVYATTGTRLKVRMFAGWEFSEEDLQSEAFAERGYAGGVPMGGVLTGSDGAAPRFIIRAEKDPVGANLDRIQVVKGWLDAGGETHEQVYNVVWAGERVLGADGRLTAVGNTVDLSTGAYSNTIGAPALSAYWQDPDFDPGLSAFYYVRVLEIPTPRHSLLDSIALKAEHWDERDATIQERAYTSAVWIDPR</sequence>
<dbReference type="Pfam" id="PF12228">
    <property type="entry name" value="DUF3604"/>
    <property type="match status" value="1"/>
</dbReference>